<dbReference type="InterPro" id="IPR001279">
    <property type="entry name" value="Metallo-B-lactamas"/>
</dbReference>
<dbReference type="Gene3D" id="3.60.15.10">
    <property type="entry name" value="Ribonuclease Z/Hydroxyacylglutathione hydrolase-like"/>
    <property type="match status" value="1"/>
</dbReference>
<proteinExistence type="predicted"/>
<evidence type="ECO:0000259" key="1">
    <source>
        <dbReference type="Pfam" id="PF00753"/>
    </source>
</evidence>
<dbReference type="SUPFAM" id="SSF56281">
    <property type="entry name" value="Metallo-hydrolase/oxidoreductase"/>
    <property type="match status" value="1"/>
</dbReference>
<dbReference type="Proteomes" id="UP000069906">
    <property type="component" value="Chromosome"/>
</dbReference>
<reference evidence="3 4" key="3">
    <citation type="journal article" date="2016" name="Stand. Genomic Sci.">
        <title>Complete genome sequence of 'Halanaeroarchaeum sulfurireducens' M27-SA2, a sulfur-reducing and acetate-oxidizing haloarchaeon from the deep-sea hypersaline anoxic lake Medee.</title>
        <authorList>
            <person name="Messina E."/>
            <person name="Sorokin D.Y."/>
            <person name="Kublanov I.V."/>
            <person name="Toshchakov S."/>
            <person name="Lopatina A."/>
            <person name="Arcadi E."/>
            <person name="Smedile F."/>
            <person name="La Spada G."/>
            <person name="La Cono V."/>
            <person name="Yakimov M.M."/>
        </authorList>
    </citation>
    <scope>NUCLEOTIDE SEQUENCE [LARGE SCALE GENOMIC DNA]</scope>
    <source>
        <strain evidence="3 4">M27-SA2</strain>
    </source>
</reference>
<dbReference type="RefSeq" id="WP_050047427.1">
    <property type="nucleotide sequence ID" value="NZ_CP008874.1"/>
</dbReference>
<dbReference type="OrthoDB" id="7773at2157"/>
<evidence type="ECO:0000313" key="3">
    <source>
        <dbReference type="EMBL" id="ALG80977.1"/>
    </source>
</evidence>
<dbReference type="PANTHER" id="PTHR13754:SF13">
    <property type="entry name" value="METALLO-BETA-LACTAMASE SUPERFAMILY PROTEIN (AFU_ORTHOLOGUE AFUA_3G07630)"/>
    <property type="match status" value="1"/>
</dbReference>
<sequence length="267" mass="28726">MTDVTILVDDRVGPMRPKGLQAEHGFSVAVDDVLFDTGQSGIAADNARRLGRPTAYDTIVLSHGHYDHTGGLPAFLPGAKRLYAHAGAFDPKLRDGGYIGNPYRRERIEADVEVITHTDPVEVGDDIYALGEVPRSYPDNPTGKTVDDDGNMVEDRILDDQSLAVDTDEGILLICGCCHAGLRNTIEHAESALDGTVRAVVGGTHLTAVDDETVHEIADWLEGRLDVIAPSHCTGADAERILATRFPELFVSVGAGSELAYPEITDR</sequence>
<reference evidence="4" key="2">
    <citation type="submission" date="2015-05" db="EMBL/GenBank/DDBJ databases">
        <title>Complete genome sequence of Halanaeroarchaeum sulfurireducens type strain M27-SA2, a sulfate-reducer haloarchaeon from marine anoxic lake Medee.</title>
        <authorList>
            <person name="Messina E."/>
            <person name="Kublanov I.V."/>
            <person name="Toshchakov S."/>
            <person name="Arcadi E."/>
            <person name="La Spada G."/>
            <person name="La Cono V."/>
            <person name="Yakimov M.M."/>
        </authorList>
    </citation>
    <scope>NUCLEOTIDE SEQUENCE [LARGE SCALE GENOMIC DNA]</scope>
    <source>
        <strain evidence="4">M27-SA2</strain>
    </source>
</reference>
<dbReference type="InterPro" id="IPR041712">
    <property type="entry name" value="DHPS-like_MBL-fold"/>
</dbReference>
<dbReference type="STRING" id="1604004.HLASA_0061"/>
<evidence type="ECO:0000313" key="2">
    <source>
        <dbReference type="EMBL" id="AKH96575.1"/>
    </source>
</evidence>
<dbReference type="GO" id="GO:0016740">
    <property type="term" value="F:transferase activity"/>
    <property type="evidence" value="ECO:0007669"/>
    <property type="project" value="TreeGrafter"/>
</dbReference>
<keyword evidence="2" id="KW-0378">Hydrolase</keyword>
<dbReference type="KEGG" id="hsf:HLASA_0061"/>
<organism evidence="2 5">
    <name type="scientific">Halanaeroarchaeum sulfurireducens</name>
    <dbReference type="NCBI Taxonomy" id="1604004"/>
    <lineage>
        <taxon>Archaea</taxon>
        <taxon>Methanobacteriati</taxon>
        <taxon>Methanobacteriota</taxon>
        <taxon>Stenosarchaea group</taxon>
        <taxon>Halobacteria</taxon>
        <taxon>Halobacteriales</taxon>
        <taxon>Halobacteriaceae</taxon>
        <taxon>Halanaeroarchaeum</taxon>
    </lineage>
</organism>
<dbReference type="EMBL" id="CP008874">
    <property type="protein sequence ID" value="AKH96575.1"/>
    <property type="molecule type" value="Genomic_DNA"/>
</dbReference>
<gene>
    <name evidence="3" type="ORF">HLASA_0061</name>
    <name evidence="2" type="ORF">HLASF_0061</name>
</gene>
<keyword evidence="5" id="KW-1185">Reference proteome</keyword>
<protein>
    <submittedName>
        <fullName evidence="2">Beta-lactamase superfamily metal-dependent hydrolase</fullName>
    </submittedName>
</protein>
<dbReference type="CDD" id="cd07713">
    <property type="entry name" value="DHPS-like_MBL-fold"/>
    <property type="match status" value="1"/>
</dbReference>
<dbReference type="GO" id="GO:0016787">
    <property type="term" value="F:hydrolase activity"/>
    <property type="evidence" value="ECO:0007669"/>
    <property type="project" value="UniProtKB-KW"/>
</dbReference>
<accession>A0A0F7P8M5</accession>
<name>A0A0F7P8M5_9EURY</name>
<dbReference type="PANTHER" id="PTHR13754">
    <property type="entry name" value="METALLO-BETA-LACTAMASE SUPERFAMILY PROTEIN"/>
    <property type="match status" value="1"/>
</dbReference>
<evidence type="ECO:0000313" key="4">
    <source>
        <dbReference type="Proteomes" id="UP000060390"/>
    </source>
</evidence>
<evidence type="ECO:0000313" key="5">
    <source>
        <dbReference type="Proteomes" id="UP000069906"/>
    </source>
</evidence>
<dbReference type="KEGG" id="hsu:HLASF_0061"/>
<dbReference type="InterPro" id="IPR052926">
    <property type="entry name" value="Metallo-beta-lactamase_dom"/>
</dbReference>
<reference evidence="2 5" key="1">
    <citation type="journal article" date="2015" name="ISME J.">
        <title>Elemental sulfur and acetate can support life of a novel strictly anaerobic haloarchaeon.</title>
        <authorList>
            <person name="Sorokin D.Y."/>
            <person name="Kublanov I.V."/>
            <person name="Gavrilov S.N."/>
            <person name="Rojo D."/>
            <person name="Roman P."/>
            <person name="Golyshin P.N."/>
            <person name="Slepak V.Z."/>
            <person name="Smedile F."/>
            <person name="Ferrer M."/>
            <person name="Messina E."/>
            <person name="La Cono V."/>
            <person name="Yakimov M.M."/>
        </authorList>
    </citation>
    <scope>NUCLEOTIDE SEQUENCE [LARGE SCALE GENOMIC DNA]</scope>
    <source>
        <strain evidence="2 5">HSR2</strain>
    </source>
</reference>
<dbReference type="EMBL" id="CP011564">
    <property type="protein sequence ID" value="ALG80977.1"/>
    <property type="molecule type" value="Genomic_DNA"/>
</dbReference>
<dbReference type="Proteomes" id="UP000060390">
    <property type="component" value="Chromosome"/>
</dbReference>
<dbReference type="InterPro" id="IPR036866">
    <property type="entry name" value="RibonucZ/Hydroxyglut_hydro"/>
</dbReference>
<dbReference type="AlphaFoldDB" id="A0A0F7P8M5"/>
<dbReference type="GeneID" id="26009435"/>
<dbReference type="HOGENOM" id="CLU_036012_0_0_2"/>
<feature type="domain" description="Metallo-beta-lactamase" evidence="1">
    <location>
        <begin position="33"/>
        <end position="127"/>
    </location>
</feature>
<dbReference type="Pfam" id="PF00753">
    <property type="entry name" value="Lactamase_B"/>
    <property type="match status" value="1"/>
</dbReference>